<proteinExistence type="predicted"/>
<sequence length="281" mass="31269">MRSLTANICRTLVKLQARRVHTQKAIGVETPSNVSTGTQRLLLRQSVSPRIDPVFKFHPTRPSNRPPDNGEEVDDAEWDLRVGRGLYVLTSTLPEFFNSGLILNASHDAQSGDDEPIYSKLVELSYTPPIPLPPPFPQTFHIQGLPLYQGSAVLLRSSFTTLYTDCSVSLERMQIVPGGVRERNVKIDLTMLGKSRLTSTNAEWNVLSTYSFSPLSGKIYRHQIESIYPAPHSAVFDAMRDSLLRLMGIKRSEDGVGELDGKIGEVSRTTECPFPCRSSHS</sequence>
<protein>
    <submittedName>
        <fullName evidence="1">Uncharacterized protein</fullName>
    </submittedName>
</protein>
<organism evidence="1 2">
    <name type="scientific">Hydnum rufescens UP504</name>
    <dbReference type="NCBI Taxonomy" id="1448309"/>
    <lineage>
        <taxon>Eukaryota</taxon>
        <taxon>Fungi</taxon>
        <taxon>Dikarya</taxon>
        <taxon>Basidiomycota</taxon>
        <taxon>Agaricomycotina</taxon>
        <taxon>Agaricomycetes</taxon>
        <taxon>Cantharellales</taxon>
        <taxon>Hydnaceae</taxon>
        <taxon>Hydnum</taxon>
    </lineage>
</organism>
<keyword evidence="2" id="KW-1185">Reference proteome</keyword>
<comment type="caution">
    <text evidence="1">The sequence shown here is derived from an EMBL/GenBank/DDBJ whole genome shotgun (WGS) entry which is preliminary data.</text>
</comment>
<dbReference type="EMBL" id="MU128968">
    <property type="protein sequence ID" value="KAF9513771.1"/>
    <property type="molecule type" value="Genomic_DNA"/>
</dbReference>
<reference evidence="1" key="1">
    <citation type="journal article" date="2020" name="Nat. Commun.">
        <title>Large-scale genome sequencing of mycorrhizal fungi provides insights into the early evolution of symbiotic traits.</title>
        <authorList>
            <person name="Miyauchi S."/>
            <person name="Kiss E."/>
            <person name="Kuo A."/>
            <person name="Drula E."/>
            <person name="Kohler A."/>
            <person name="Sanchez-Garcia M."/>
            <person name="Morin E."/>
            <person name="Andreopoulos B."/>
            <person name="Barry K.W."/>
            <person name="Bonito G."/>
            <person name="Buee M."/>
            <person name="Carver A."/>
            <person name="Chen C."/>
            <person name="Cichocki N."/>
            <person name="Clum A."/>
            <person name="Culley D."/>
            <person name="Crous P.W."/>
            <person name="Fauchery L."/>
            <person name="Girlanda M."/>
            <person name="Hayes R.D."/>
            <person name="Keri Z."/>
            <person name="LaButti K."/>
            <person name="Lipzen A."/>
            <person name="Lombard V."/>
            <person name="Magnuson J."/>
            <person name="Maillard F."/>
            <person name="Murat C."/>
            <person name="Nolan M."/>
            <person name="Ohm R.A."/>
            <person name="Pangilinan J."/>
            <person name="Pereira M.F."/>
            <person name="Perotto S."/>
            <person name="Peter M."/>
            <person name="Pfister S."/>
            <person name="Riley R."/>
            <person name="Sitrit Y."/>
            <person name="Stielow J.B."/>
            <person name="Szollosi G."/>
            <person name="Zifcakova L."/>
            <person name="Stursova M."/>
            <person name="Spatafora J.W."/>
            <person name="Tedersoo L."/>
            <person name="Vaario L.M."/>
            <person name="Yamada A."/>
            <person name="Yan M."/>
            <person name="Wang P."/>
            <person name="Xu J."/>
            <person name="Bruns T."/>
            <person name="Baldrian P."/>
            <person name="Vilgalys R."/>
            <person name="Dunand C."/>
            <person name="Henrissat B."/>
            <person name="Grigoriev I.V."/>
            <person name="Hibbett D."/>
            <person name="Nagy L.G."/>
            <person name="Martin F.M."/>
        </authorList>
    </citation>
    <scope>NUCLEOTIDE SEQUENCE</scope>
    <source>
        <strain evidence="1">UP504</strain>
    </source>
</reference>
<accession>A0A9P6DSZ6</accession>
<dbReference type="AlphaFoldDB" id="A0A9P6DSZ6"/>
<dbReference type="OrthoDB" id="1099063at2759"/>
<gene>
    <name evidence="1" type="ORF">BS47DRAFT_1295850</name>
</gene>
<name>A0A9P6DSZ6_9AGAM</name>
<evidence type="ECO:0000313" key="2">
    <source>
        <dbReference type="Proteomes" id="UP000886523"/>
    </source>
</evidence>
<evidence type="ECO:0000313" key="1">
    <source>
        <dbReference type="EMBL" id="KAF9513771.1"/>
    </source>
</evidence>
<dbReference type="Proteomes" id="UP000886523">
    <property type="component" value="Unassembled WGS sequence"/>
</dbReference>